<organism evidence="2 3">
    <name type="scientific">Methylovirgula ligni</name>
    <dbReference type="NCBI Taxonomy" id="569860"/>
    <lineage>
        <taxon>Bacteria</taxon>
        <taxon>Pseudomonadati</taxon>
        <taxon>Pseudomonadota</taxon>
        <taxon>Alphaproteobacteria</taxon>
        <taxon>Hyphomicrobiales</taxon>
        <taxon>Beijerinckiaceae</taxon>
        <taxon>Methylovirgula</taxon>
    </lineage>
</organism>
<comment type="caution">
    <text evidence="2">The sequence shown here is derived from an EMBL/GenBank/DDBJ whole genome shotgun (WGS) entry which is preliminary data.</text>
</comment>
<keyword evidence="3" id="KW-1185">Reference proteome</keyword>
<feature type="chain" id="PRO_5017689518" evidence="1">
    <location>
        <begin position="28"/>
        <end position="118"/>
    </location>
</feature>
<gene>
    <name evidence="2" type="ORF">DES32_0716</name>
</gene>
<dbReference type="Proteomes" id="UP000256900">
    <property type="component" value="Unassembled WGS sequence"/>
</dbReference>
<dbReference type="RefSeq" id="WP_129396413.1">
    <property type="nucleotide sequence ID" value="NZ_CP025086.1"/>
</dbReference>
<name>A0A3D9Z2V1_9HYPH</name>
<proteinExistence type="predicted"/>
<evidence type="ECO:0000313" key="2">
    <source>
        <dbReference type="EMBL" id="REF89494.1"/>
    </source>
</evidence>
<reference evidence="2 3" key="1">
    <citation type="submission" date="2018-08" db="EMBL/GenBank/DDBJ databases">
        <title>Genomic Encyclopedia of Type Strains, Phase IV (KMG-IV): sequencing the most valuable type-strain genomes for metagenomic binning, comparative biology and taxonomic classification.</title>
        <authorList>
            <person name="Goeker M."/>
        </authorList>
    </citation>
    <scope>NUCLEOTIDE SEQUENCE [LARGE SCALE GENOMIC DNA]</scope>
    <source>
        <strain evidence="2 3">BW863</strain>
    </source>
</reference>
<protein>
    <submittedName>
        <fullName evidence="2">Uncharacterized protein</fullName>
    </submittedName>
</protein>
<accession>A0A3D9Z2V1</accession>
<dbReference type="EMBL" id="QUMO01000001">
    <property type="protein sequence ID" value="REF89494.1"/>
    <property type="molecule type" value="Genomic_DNA"/>
</dbReference>
<evidence type="ECO:0000256" key="1">
    <source>
        <dbReference type="SAM" id="SignalP"/>
    </source>
</evidence>
<evidence type="ECO:0000313" key="3">
    <source>
        <dbReference type="Proteomes" id="UP000256900"/>
    </source>
</evidence>
<sequence>MRPISMFLLAVTAFGAGALASAPGALAAHKHHHHAAVVYSSDQPPLTVNKRSWLDPGNVVPQGSEQNYVTATTGFNQTPDQAYFPSRFHEDSLPQPLYPTGRPKPLVDFWTPAYPPYQ</sequence>
<dbReference type="AlphaFoldDB" id="A0A3D9Z2V1"/>
<feature type="signal peptide" evidence="1">
    <location>
        <begin position="1"/>
        <end position="27"/>
    </location>
</feature>
<dbReference type="OrthoDB" id="8019541at2"/>
<keyword evidence="1" id="KW-0732">Signal</keyword>